<dbReference type="AlphaFoldDB" id="A0A0U9HKW7"/>
<evidence type="ECO:0000256" key="1">
    <source>
        <dbReference type="SAM" id="Phobius"/>
    </source>
</evidence>
<keyword evidence="1" id="KW-1133">Transmembrane helix</keyword>
<evidence type="ECO:0000313" key="3">
    <source>
        <dbReference type="Proteomes" id="UP000062160"/>
    </source>
</evidence>
<feature type="transmembrane region" description="Helical" evidence="1">
    <location>
        <begin position="131"/>
        <end position="157"/>
    </location>
</feature>
<accession>A0A0U9HKW7</accession>
<protein>
    <submittedName>
        <fullName evidence="2">Uncharacterized membrane protein YpjA</fullName>
    </submittedName>
</protein>
<feature type="transmembrane region" description="Helical" evidence="1">
    <location>
        <begin position="12"/>
        <end position="30"/>
    </location>
</feature>
<feature type="transmembrane region" description="Helical" evidence="1">
    <location>
        <begin position="71"/>
        <end position="94"/>
    </location>
</feature>
<keyword evidence="1" id="KW-0812">Transmembrane</keyword>
<feature type="transmembrane region" description="Helical" evidence="1">
    <location>
        <begin position="106"/>
        <end position="124"/>
    </location>
</feature>
<dbReference type="Proteomes" id="UP000062160">
    <property type="component" value="Unassembled WGS sequence"/>
</dbReference>
<keyword evidence="1" id="KW-0472">Membrane</keyword>
<dbReference type="RefSeq" id="WP_162780999.1">
    <property type="nucleotide sequence ID" value="NZ_DF977003.1"/>
</dbReference>
<dbReference type="Pfam" id="PF07187">
    <property type="entry name" value="DUF1405"/>
    <property type="match status" value="1"/>
</dbReference>
<feature type="transmembrane region" description="Helical" evidence="1">
    <location>
        <begin position="42"/>
        <end position="64"/>
    </location>
</feature>
<organism evidence="2">
    <name type="scientific">Tepidanaerobacter syntrophicus</name>
    <dbReference type="NCBI Taxonomy" id="224999"/>
    <lineage>
        <taxon>Bacteria</taxon>
        <taxon>Bacillati</taxon>
        <taxon>Bacillota</taxon>
        <taxon>Clostridia</taxon>
        <taxon>Thermosediminibacterales</taxon>
        <taxon>Tepidanaerobacteraceae</taxon>
        <taxon>Tepidanaerobacter</taxon>
    </lineage>
</organism>
<feature type="transmembrane region" description="Helical" evidence="1">
    <location>
        <begin position="163"/>
        <end position="182"/>
    </location>
</feature>
<keyword evidence="3" id="KW-1185">Reference proteome</keyword>
<evidence type="ECO:0000313" key="2">
    <source>
        <dbReference type="EMBL" id="GAQ26028.1"/>
    </source>
</evidence>
<name>A0A0U9HKW7_9FIRM</name>
<dbReference type="EMBL" id="DF977003">
    <property type="protein sequence ID" value="GAQ26028.1"/>
    <property type="molecule type" value="Genomic_DNA"/>
</dbReference>
<dbReference type="PANTHER" id="PTHR40042">
    <property type="entry name" value="HYPOTHETICAL MEMBRANE SPANNING PROTEIN"/>
    <property type="match status" value="1"/>
</dbReference>
<sequence>MPNLQDKKSKFLLVLFFINFFGSIYGFYWYKAQLLSTFPEYLRIFVPDSPTASSLFSLALLLIIIKKPSPFVSLLASCWVIKYGLWAAVINTHFLLTGEGYSFTNFHLTLSHLGMAIEGFLLISKCSFSKIHFFLVVILMISSDIIDYTLGIYPWLFAENQQTVALVSAVLLTAFISFYCFIRLRTQTRK</sequence>
<dbReference type="InterPro" id="IPR009845">
    <property type="entry name" value="DUF1405"/>
</dbReference>
<dbReference type="STRING" id="224999.GCA_001485475_02066"/>
<dbReference type="PANTHER" id="PTHR40042:SF1">
    <property type="entry name" value="DUF1405 DOMAIN-CONTAINING PROTEIN"/>
    <property type="match status" value="1"/>
</dbReference>
<proteinExistence type="predicted"/>
<reference evidence="2" key="1">
    <citation type="journal article" date="2016" name="Genome Announc.">
        <title>Draft Genome Sequence of the Syntrophic Lactate-Degrading Bacterium Tepidanaerobacter syntrophicus JLT.</title>
        <authorList>
            <person name="Matsuura N."/>
            <person name="Ohashi A."/>
            <person name="Tourlousse D.M."/>
            <person name="Sekiguchi Y."/>
        </authorList>
    </citation>
    <scope>NUCLEOTIDE SEQUENCE [LARGE SCALE GENOMIC DNA]</scope>
    <source>
        <strain evidence="2">JL</strain>
    </source>
</reference>
<gene>
    <name evidence="2" type="ORF">TSYNT_9283</name>
</gene>